<gene>
    <name evidence="2" type="ORF">M569_13302</name>
</gene>
<reference evidence="2 3" key="1">
    <citation type="journal article" date="2013" name="BMC Genomics">
        <title>The miniature genome of a carnivorous plant Genlisea aurea contains a low number of genes and short non-coding sequences.</title>
        <authorList>
            <person name="Leushkin E.V."/>
            <person name="Sutormin R.A."/>
            <person name="Nabieva E.R."/>
            <person name="Penin A.A."/>
            <person name="Kondrashov A.S."/>
            <person name="Logacheva M.D."/>
        </authorList>
    </citation>
    <scope>NUCLEOTIDE SEQUENCE [LARGE SCALE GENOMIC DNA]</scope>
</reference>
<evidence type="ECO:0000313" key="2">
    <source>
        <dbReference type="EMBL" id="EPS61495.1"/>
    </source>
</evidence>
<dbReference type="OrthoDB" id="1876367at2759"/>
<dbReference type="AlphaFoldDB" id="S8C3T2"/>
<sequence length="326" mass="36524">ELGFPKIGTGNLKQQLIRTTLRNIRSQGHPYGNLHSGRLATAQVTLMKSNPWPFSDGVLFFHGDANEREKPLLLDFEEVDTHNVDRESLAIVRYDDHSRVSRRGKNYAVQEDEENDDLCDEVVIPGVLLKEEVSDLVVRHIGVGRIGARLFEKDGVSGQFYRIWCEWLGDAALSCEASNEVIVEHDFALVIFTYDYALGRMAALEDFRYLLPSCGSHSEVRKRKSFSDPEDTSDLSNQDGSSGEDSLSSNTVSSNDQRVLSRVISSRAARKQMRNNLRVVSERLCDICQQQMLPDKDVAALMNTQTGRLVCSSRNHTGVGGVFRLS</sequence>
<feature type="region of interest" description="Disordered" evidence="1">
    <location>
        <begin position="221"/>
        <end position="254"/>
    </location>
</feature>
<dbReference type="EMBL" id="AUSU01006795">
    <property type="protein sequence ID" value="EPS61495.1"/>
    <property type="molecule type" value="Genomic_DNA"/>
</dbReference>
<evidence type="ECO:0000256" key="1">
    <source>
        <dbReference type="SAM" id="MobiDB-lite"/>
    </source>
</evidence>
<feature type="non-terminal residue" evidence="2">
    <location>
        <position position="326"/>
    </location>
</feature>
<comment type="caution">
    <text evidence="2">The sequence shown here is derived from an EMBL/GenBank/DDBJ whole genome shotgun (WGS) entry which is preliminary data.</text>
</comment>
<feature type="non-terminal residue" evidence="2">
    <location>
        <position position="1"/>
    </location>
</feature>
<keyword evidence="3" id="KW-1185">Reference proteome</keyword>
<protein>
    <submittedName>
        <fullName evidence="2">Uncharacterized protein</fullName>
    </submittedName>
</protein>
<accession>S8C3T2</accession>
<organism evidence="2 3">
    <name type="scientific">Genlisea aurea</name>
    <dbReference type="NCBI Taxonomy" id="192259"/>
    <lineage>
        <taxon>Eukaryota</taxon>
        <taxon>Viridiplantae</taxon>
        <taxon>Streptophyta</taxon>
        <taxon>Embryophyta</taxon>
        <taxon>Tracheophyta</taxon>
        <taxon>Spermatophyta</taxon>
        <taxon>Magnoliopsida</taxon>
        <taxon>eudicotyledons</taxon>
        <taxon>Gunneridae</taxon>
        <taxon>Pentapetalae</taxon>
        <taxon>asterids</taxon>
        <taxon>lamiids</taxon>
        <taxon>Lamiales</taxon>
        <taxon>Lentibulariaceae</taxon>
        <taxon>Genlisea</taxon>
    </lineage>
</organism>
<feature type="compositionally biased region" description="Polar residues" evidence="1">
    <location>
        <begin position="234"/>
        <end position="254"/>
    </location>
</feature>
<dbReference type="PANTHER" id="PTHR35497">
    <property type="entry name" value="ACYL-UDP-N-ACETYLGLUCOSAMINE O-ACYLTRANSFERASE"/>
    <property type="match status" value="1"/>
</dbReference>
<dbReference type="PANTHER" id="PTHR35497:SF1">
    <property type="entry name" value="ACYL-UDP-N-ACETYLGLUCOSAMINE O-ACYLTRANSFERASE"/>
    <property type="match status" value="1"/>
</dbReference>
<name>S8C3T2_9LAMI</name>
<evidence type="ECO:0000313" key="3">
    <source>
        <dbReference type="Proteomes" id="UP000015453"/>
    </source>
</evidence>
<dbReference type="Proteomes" id="UP000015453">
    <property type="component" value="Unassembled WGS sequence"/>
</dbReference>
<proteinExistence type="predicted"/>